<evidence type="ECO:0000313" key="2">
    <source>
        <dbReference type="EMBL" id="GAG00944.1"/>
    </source>
</evidence>
<dbReference type="InterPro" id="IPR052724">
    <property type="entry name" value="GT117_domain-containing"/>
</dbReference>
<feature type="transmembrane region" description="Helical" evidence="1">
    <location>
        <begin position="107"/>
        <end position="123"/>
    </location>
</feature>
<dbReference type="AlphaFoldDB" id="X0U5C6"/>
<organism evidence="2">
    <name type="scientific">marine sediment metagenome</name>
    <dbReference type="NCBI Taxonomy" id="412755"/>
    <lineage>
        <taxon>unclassified sequences</taxon>
        <taxon>metagenomes</taxon>
        <taxon>ecological metagenomes</taxon>
    </lineage>
</organism>
<accession>X0U5C6</accession>
<keyword evidence="1" id="KW-0812">Transmembrane</keyword>
<feature type="transmembrane region" description="Helical" evidence="1">
    <location>
        <begin position="6"/>
        <end position="24"/>
    </location>
</feature>
<evidence type="ECO:0008006" key="3">
    <source>
        <dbReference type="Google" id="ProtNLM"/>
    </source>
</evidence>
<dbReference type="EMBL" id="BARS01023809">
    <property type="protein sequence ID" value="GAG00944.1"/>
    <property type="molecule type" value="Genomic_DNA"/>
</dbReference>
<reference evidence="2" key="1">
    <citation type="journal article" date="2014" name="Front. Microbiol.">
        <title>High frequency of phylogenetically diverse reductive dehalogenase-homologous genes in deep subseafloor sedimentary metagenomes.</title>
        <authorList>
            <person name="Kawai M."/>
            <person name="Futagami T."/>
            <person name="Toyoda A."/>
            <person name="Takaki Y."/>
            <person name="Nishi S."/>
            <person name="Hori S."/>
            <person name="Arai W."/>
            <person name="Tsubouchi T."/>
            <person name="Morono Y."/>
            <person name="Uchiyama I."/>
            <person name="Ito T."/>
            <person name="Fujiyama A."/>
            <person name="Inagaki F."/>
            <person name="Takami H."/>
        </authorList>
    </citation>
    <scope>NUCLEOTIDE SEQUENCE</scope>
    <source>
        <strain evidence="2">Expedition CK06-06</strain>
    </source>
</reference>
<protein>
    <recommendedName>
        <fullName evidence="3">Glycosyltransferase RgtA/B/C/D-like domain-containing protein</fullName>
    </recommendedName>
</protein>
<gene>
    <name evidence="2" type="ORF">S01H1_37887</name>
</gene>
<feature type="non-terminal residue" evidence="2">
    <location>
        <position position="170"/>
    </location>
</feature>
<keyword evidence="1" id="KW-1133">Transmembrane helix</keyword>
<sequence>MIKKYWIELLVFGAVFAVLIIDLAPSLTWINTDSDGAHYLLAAKYMMTAHNTSAPLFLLLGRLFLFLPFGSEAWRLGLISVLATTGCTVLIYMVVRHHLIDNPKARLYAIIASLIYGGSALVISQSTIIESYALSTMLSVGAYYCAIKKKWILVSVIIGLIWAVHTIFAW</sequence>
<dbReference type="Pfam" id="PF11028">
    <property type="entry name" value="TMEM260-like"/>
    <property type="match status" value="1"/>
</dbReference>
<name>X0U5C6_9ZZZZ</name>
<dbReference type="PANTHER" id="PTHR16214:SF3">
    <property type="entry name" value="TRANSMEMBRANE PROTEIN 260"/>
    <property type="match status" value="1"/>
</dbReference>
<dbReference type="InterPro" id="IPR021280">
    <property type="entry name" value="TMEM260-like"/>
</dbReference>
<feature type="transmembrane region" description="Helical" evidence="1">
    <location>
        <begin position="151"/>
        <end position="169"/>
    </location>
</feature>
<comment type="caution">
    <text evidence="2">The sequence shown here is derived from an EMBL/GenBank/DDBJ whole genome shotgun (WGS) entry which is preliminary data.</text>
</comment>
<evidence type="ECO:0000256" key="1">
    <source>
        <dbReference type="SAM" id="Phobius"/>
    </source>
</evidence>
<feature type="transmembrane region" description="Helical" evidence="1">
    <location>
        <begin position="73"/>
        <end position="95"/>
    </location>
</feature>
<proteinExistence type="predicted"/>
<keyword evidence="1" id="KW-0472">Membrane</keyword>
<dbReference type="PANTHER" id="PTHR16214">
    <property type="entry name" value="TRANSMEMBRANE PROTEIN 260"/>
    <property type="match status" value="1"/>
</dbReference>